<dbReference type="AlphaFoldDB" id="A0AA39CKH2"/>
<name>A0AA39CKH2_9EURO</name>
<protein>
    <submittedName>
        <fullName evidence="2">Uncharacterized protein</fullName>
    </submittedName>
</protein>
<proteinExistence type="predicted"/>
<gene>
    <name evidence="2" type="ORF">H2200_003991</name>
</gene>
<accession>A0AA39CKH2</accession>
<sequence>MTTSPNQKKPKKIEMGESSEESLEPHQAHDEPAHEEQPNNIDTSLDKKHKELADQAVTFKLTKIDTPDNKVHLYPEVAVESHYVKSKSCKFEPGELYRVWYRINVEVHLSTFLILKIKGSDMTCLKILHRDPKEGGMTKFERSHGRLKAKEYVQGHRHFPRRASSQLRAQAKNEKIKDADGSDAFVVDMETLQGMKENCWIDLCNPWNIDWQRPYRFAYCGRLQDDSFDRVIEIHTDLYLENLKTTT</sequence>
<comment type="caution">
    <text evidence="2">The sequence shown here is derived from an EMBL/GenBank/DDBJ whole genome shotgun (WGS) entry which is preliminary data.</text>
</comment>
<dbReference type="Proteomes" id="UP001172673">
    <property type="component" value="Unassembled WGS sequence"/>
</dbReference>
<organism evidence="2 3">
    <name type="scientific">Cladophialophora chaetospira</name>
    <dbReference type="NCBI Taxonomy" id="386627"/>
    <lineage>
        <taxon>Eukaryota</taxon>
        <taxon>Fungi</taxon>
        <taxon>Dikarya</taxon>
        <taxon>Ascomycota</taxon>
        <taxon>Pezizomycotina</taxon>
        <taxon>Eurotiomycetes</taxon>
        <taxon>Chaetothyriomycetidae</taxon>
        <taxon>Chaetothyriales</taxon>
        <taxon>Herpotrichiellaceae</taxon>
        <taxon>Cladophialophora</taxon>
    </lineage>
</organism>
<feature type="compositionally biased region" description="Basic and acidic residues" evidence="1">
    <location>
        <begin position="23"/>
        <end position="37"/>
    </location>
</feature>
<feature type="region of interest" description="Disordered" evidence="1">
    <location>
        <begin position="1"/>
        <end position="41"/>
    </location>
</feature>
<evidence type="ECO:0000256" key="1">
    <source>
        <dbReference type="SAM" id="MobiDB-lite"/>
    </source>
</evidence>
<evidence type="ECO:0000313" key="3">
    <source>
        <dbReference type="Proteomes" id="UP001172673"/>
    </source>
</evidence>
<reference evidence="2" key="1">
    <citation type="submission" date="2022-10" db="EMBL/GenBank/DDBJ databases">
        <title>Culturing micro-colonial fungi from biological soil crusts in the Mojave desert and describing Neophaeococcomyces mojavensis, and introducing the new genera and species Taxawa tesnikishii.</title>
        <authorList>
            <person name="Kurbessoian T."/>
            <person name="Stajich J.E."/>
        </authorList>
    </citation>
    <scope>NUCLEOTIDE SEQUENCE</scope>
    <source>
        <strain evidence="2">TK_41</strain>
    </source>
</reference>
<keyword evidence="3" id="KW-1185">Reference proteome</keyword>
<evidence type="ECO:0000313" key="2">
    <source>
        <dbReference type="EMBL" id="KAJ9612394.1"/>
    </source>
</evidence>
<dbReference type="EMBL" id="JAPDRK010000005">
    <property type="protein sequence ID" value="KAJ9612394.1"/>
    <property type="molecule type" value="Genomic_DNA"/>
</dbReference>